<evidence type="ECO:0000256" key="4">
    <source>
        <dbReference type="ARBA" id="ARBA00022475"/>
    </source>
</evidence>
<protein>
    <recommendedName>
        <fullName evidence="3">histidine kinase</fullName>
        <ecNumber evidence="3">2.7.13.3</ecNumber>
    </recommendedName>
</protein>
<dbReference type="Pfam" id="PF02518">
    <property type="entry name" value="HATPase_c"/>
    <property type="match status" value="1"/>
</dbReference>
<dbReference type="RefSeq" id="WP_051883153.1">
    <property type="nucleotide sequence ID" value="NZ_APNK01000006.1"/>
</dbReference>
<dbReference type="InterPro" id="IPR005467">
    <property type="entry name" value="His_kinase_dom"/>
</dbReference>
<dbReference type="AlphaFoldDB" id="A0A084IN08"/>
<dbReference type="EC" id="2.7.13.3" evidence="3"/>
<evidence type="ECO:0000256" key="1">
    <source>
        <dbReference type="ARBA" id="ARBA00000085"/>
    </source>
</evidence>
<dbReference type="OrthoDB" id="9804645at2"/>
<evidence type="ECO:0000313" key="18">
    <source>
        <dbReference type="EMBL" id="KEZ78092.1"/>
    </source>
</evidence>
<dbReference type="InterPro" id="IPR003660">
    <property type="entry name" value="HAMP_dom"/>
</dbReference>
<dbReference type="CDD" id="cd06225">
    <property type="entry name" value="HAMP"/>
    <property type="match status" value="1"/>
</dbReference>
<dbReference type="PANTHER" id="PTHR44936:SF5">
    <property type="entry name" value="SENSOR HISTIDINE KINASE ENVZ"/>
    <property type="match status" value="1"/>
</dbReference>
<accession>A0A084IN08</accession>
<evidence type="ECO:0000256" key="13">
    <source>
        <dbReference type="ARBA" id="ARBA00023012"/>
    </source>
</evidence>
<dbReference type="GO" id="GO:0005524">
    <property type="term" value="F:ATP binding"/>
    <property type="evidence" value="ECO:0007669"/>
    <property type="project" value="UniProtKB-KW"/>
</dbReference>
<keyword evidence="12 15" id="KW-1133">Transmembrane helix</keyword>
<keyword evidence="4" id="KW-1003">Cell membrane</keyword>
<evidence type="ECO:0000256" key="3">
    <source>
        <dbReference type="ARBA" id="ARBA00012438"/>
    </source>
</evidence>
<evidence type="ECO:0000259" key="17">
    <source>
        <dbReference type="PROSITE" id="PS50885"/>
    </source>
</evidence>
<dbReference type="CDD" id="cd00082">
    <property type="entry name" value="HisKA"/>
    <property type="match status" value="1"/>
</dbReference>
<dbReference type="InterPro" id="IPR036890">
    <property type="entry name" value="HATPase_C_sf"/>
</dbReference>
<dbReference type="InterPro" id="IPR050980">
    <property type="entry name" value="2C_sensor_his_kinase"/>
</dbReference>
<dbReference type="SUPFAM" id="SSF47384">
    <property type="entry name" value="Homodimeric domain of signal transducing histidine kinase"/>
    <property type="match status" value="1"/>
</dbReference>
<keyword evidence="19" id="KW-1185">Reference proteome</keyword>
<organism evidence="18 19">
    <name type="scientific">Salinisphaera hydrothermalis (strain C41B8)</name>
    <dbReference type="NCBI Taxonomy" id="1304275"/>
    <lineage>
        <taxon>Bacteria</taxon>
        <taxon>Pseudomonadati</taxon>
        <taxon>Pseudomonadota</taxon>
        <taxon>Gammaproteobacteria</taxon>
        <taxon>Salinisphaerales</taxon>
        <taxon>Salinisphaeraceae</taxon>
        <taxon>Salinisphaera</taxon>
    </lineage>
</organism>
<evidence type="ECO:0000256" key="2">
    <source>
        <dbReference type="ARBA" id="ARBA00004429"/>
    </source>
</evidence>
<feature type="transmembrane region" description="Helical" evidence="15">
    <location>
        <begin position="12"/>
        <end position="34"/>
    </location>
</feature>
<keyword evidence="10 18" id="KW-0418">Kinase</keyword>
<dbReference type="PANTHER" id="PTHR44936">
    <property type="entry name" value="SENSOR PROTEIN CREC"/>
    <property type="match status" value="1"/>
</dbReference>
<dbReference type="GO" id="GO:0000155">
    <property type="term" value="F:phosphorelay sensor kinase activity"/>
    <property type="evidence" value="ECO:0007669"/>
    <property type="project" value="InterPro"/>
</dbReference>
<evidence type="ECO:0000256" key="7">
    <source>
        <dbReference type="ARBA" id="ARBA00022679"/>
    </source>
</evidence>
<evidence type="ECO:0000256" key="8">
    <source>
        <dbReference type="ARBA" id="ARBA00022692"/>
    </source>
</evidence>
<dbReference type="Proteomes" id="UP000028302">
    <property type="component" value="Unassembled WGS sequence"/>
</dbReference>
<evidence type="ECO:0000256" key="15">
    <source>
        <dbReference type="SAM" id="Phobius"/>
    </source>
</evidence>
<gene>
    <name evidence="18" type="ORF">C41B8_05892</name>
</gene>
<dbReference type="GO" id="GO:0005886">
    <property type="term" value="C:plasma membrane"/>
    <property type="evidence" value="ECO:0007669"/>
    <property type="project" value="UniProtKB-SubCell"/>
</dbReference>
<dbReference type="InterPro" id="IPR003661">
    <property type="entry name" value="HisK_dim/P_dom"/>
</dbReference>
<evidence type="ECO:0000313" key="19">
    <source>
        <dbReference type="Proteomes" id="UP000028302"/>
    </source>
</evidence>
<keyword evidence="7" id="KW-0808">Transferase</keyword>
<keyword evidence="14 15" id="KW-0472">Membrane</keyword>
<dbReference type="SUPFAM" id="SSF55874">
    <property type="entry name" value="ATPase domain of HSP90 chaperone/DNA topoisomerase II/histidine kinase"/>
    <property type="match status" value="1"/>
</dbReference>
<dbReference type="PROSITE" id="PS50109">
    <property type="entry name" value="HIS_KIN"/>
    <property type="match status" value="1"/>
</dbReference>
<dbReference type="Pfam" id="PF00672">
    <property type="entry name" value="HAMP"/>
    <property type="match status" value="1"/>
</dbReference>
<evidence type="ECO:0000256" key="11">
    <source>
        <dbReference type="ARBA" id="ARBA00022840"/>
    </source>
</evidence>
<keyword evidence="11" id="KW-0067">ATP-binding</keyword>
<evidence type="ECO:0000256" key="9">
    <source>
        <dbReference type="ARBA" id="ARBA00022741"/>
    </source>
</evidence>
<evidence type="ECO:0000256" key="5">
    <source>
        <dbReference type="ARBA" id="ARBA00022519"/>
    </source>
</evidence>
<dbReference type="Gene3D" id="1.10.287.130">
    <property type="match status" value="1"/>
</dbReference>
<dbReference type="SMART" id="SM00304">
    <property type="entry name" value="HAMP"/>
    <property type="match status" value="1"/>
</dbReference>
<comment type="catalytic activity">
    <reaction evidence="1">
        <text>ATP + protein L-histidine = ADP + protein N-phospho-L-histidine.</text>
        <dbReference type="EC" id="2.7.13.3"/>
    </reaction>
</comment>
<keyword evidence="5" id="KW-0997">Cell inner membrane</keyword>
<dbReference type="CDD" id="cd00075">
    <property type="entry name" value="HATPase"/>
    <property type="match status" value="1"/>
</dbReference>
<dbReference type="eggNOG" id="COG2205">
    <property type="taxonomic scope" value="Bacteria"/>
</dbReference>
<dbReference type="PRINTS" id="PR00344">
    <property type="entry name" value="BCTRLSENSOR"/>
</dbReference>
<dbReference type="STRING" id="1304275.C41B8_05892"/>
<keyword evidence="8 15" id="KW-0812">Transmembrane</keyword>
<keyword evidence="9" id="KW-0547">Nucleotide-binding</keyword>
<dbReference type="InterPro" id="IPR004358">
    <property type="entry name" value="Sig_transdc_His_kin-like_C"/>
</dbReference>
<keyword evidence="6" id="KW-0597">Phosphoprotein</keyword>
<evidence type="ECO:0000256" key="14">
    <source>
        <dbReference type="ARBA" id="ARBA00023136"/>
    </source>
</evidence>
<reference evidence="18 19" key="1">
    <citation type="submission" date="2013-03" db="EMBL/GenBank/DDBJ databases">
        <title>Salinisphaera hydrothermalis C41B8 Genome Sequencing.</title>
        <authorList>
            <person name="Li C."/>
            <person name="Lai Q."/>
            <person name="Shao Z."/>
        </authorList>
    </citation>
    <scope>NUCLEOTIDE SEQUENCE [LARGE SCALE GENOMIC DNA]</scope>
    <source>
        <strain evidence="18 19">C41B8</strain>
    </source>
</reference>
<dbReference type="InterPro" id="IPR036097">
    <property type="entry name" value="HisK_dim/P_sf"/>
</dbReference>
<comment type="subcellular location">
    <subcellularLocation>
        <location evidence="2">Cell inner membrane</location>
        <topology evidence="2">Multi-pass membrane protein</topology>
    </subcellularLocation>
</comment>
<dbReference type="SMART" id="SM00388">
    <property type="entry name" value="HisKA"/>
    <property type="match status" value="1"/>
</dbReference>
<name>A0A084IN08_SALHC</name>
<evidence type="ECO:0000259" key="16">
    <source>
        <dbReference type="PROSITE" id="PS50109"/>
    </source>
</evidence>
<dbReference type="SMART" id="SM00387">
    <property type="entry name" value="HATPase_c"/>
    <property type="match status" value="1"/>
</dbReference>
<sequence>MKRWLPRGLSARIILLTLVALLVSQLVGYLSFVYNQDHLVQRVLTNYLSQTVPSINRMLRHVKPGEERAAVRGLSNPFASYAIRNRPLHCPPPSAPRPAYAKDLADKLGLAPDAARVCVGAGLLAAHPKRPAIAFSVRREDGRWLEIRASRPGLGHGWGGQTLRNILITLAIMIVMVVVASRRFTRPLRDLATAAERFGRGEAIDPVPERGGDEIKRSIIEFNRMHERIDRFVAERTRLVAALAHDLRTPITALRLRLEFLPNDDNTRAMRATLEDMAHMSEAALTFMREEASAEASRRMDLTALVDAVVEDYRAADAPVVFKTGDQVTLVCRPVAIRRALRNVIDNALAYGQSAEVSLVESPGQVVIEVADRGPGIAESAMSSVFDAFVRLETSRSRDTGGVGLGLSIARSVIRGHGGDITLGNRAEGGLVVRMTLPRARA</sequence>
<dbReference type="Gene3D" id="1.10.8.500">
    <property type="entry name" value="HAMP domain in histidine kinase"/>
    <property type="match status" value="1"/>
</dbReference>
<dbReference type="InterPro" id="IPR003594">
    <property type="entry name" value="HATPase_dom"/>
</dbReference>
<dbReference type="Gene3D" id="3.30.565.10">
    <property type="entry name" value="Histidine kinase-like ATPase, C-terminal domain"/>
    <property type="match status" value="1"/>
</dbReference>
<feature type="domain" description="Histidine kinase" evidence="16">
    <location>
        <begin position="242"/>
        <end position="441"/>
    </location>
</feature>
<dbReference type="PROSITE" id="PS50885">
    <property type="entry name" value="HAMP"/>
    <property type="match status" value="1"/>
</dbReference>
<dbReference type="PATRIC" id="fig|1304275.5.peg.1205"/>
<comment type="caution">
    <text evidence="18">The sequence shown here is derived from an EMBL/GenBank/DDBJ whole genome shotgun (WGS) entry which is preliminary data.</text>
</comment>
<evidence type="ECO:0000256" key="10">
    <source>
        <dbReference type="ARBA" id="ARBA00022777"/>
    </source>
</evidence>
<evidence type="ECO:0000256" key="6">
    <source>
        <dbReference type="ARBA" id="ARBA00022553"/>
    </source>
</evidence>
<evidence type="ECO:0000256" key="12">
    <source>
        <dbReference type="ARBA" id="ARBA00022989"/>
    </source>
</evidence>
<feature type="domain" description="HAMP" evidence="17">
    <location>
        <begin position="182"/>
        <end position="234"/>
    </location>
</feature>
<dbReference type="EMBL" id="APNK01000006">
    <property type="protein sequence ID" value="KEZ78092.1"/>
    <property type="molecule type" value="Genomic_DNA"/>
</dbReference>
<dbReference type="Pfam" id="PF00512">
    <property type="entry name" value="HisKA"/>
    <property type="match status" value="1"/>
</dbReference>
<proteinExistence type="predicted"/>
<keyword evidence="13" id="KW-0902">Two-component regulatory system</keyword>